<reference evidence="3 4" key="1">
    <citation type="submission" date="2018-12" db="EMBL/GenBank/DDBJ databases">
        <title>Alloscrdovia theropitheci sp. nov: a novel taxon from the feces of the bleeding-herat monkey (Theropithecus geleda).</title>
        <authorList>
            <person name="Modesto M."/>
        </authorList>
    </citation>
    <scope>NUCLEOTIDE SEQUENCE [LARGE SCALE GENOMIC DNA]</scope>
    <source>
        <strain evidence="3 4">GLDI4/2</strain>
    </source>
</reference>
<name>A0A4V2MTR9_9BIFI</name>
<comment type="similarity">
    <text evidence="1">Belongs to the ROK (NagC/XylR) family.</text>
</comment>
<dbReference type="GO" id="GO:0003700">
    <property type="term" value="F:DNA-binding transcription factor activity"/>
    <property type="evidence" value="ECO:0007669"/>
    <property type="project" value="InterPro"/>
</dbReference>
<keyword evidence="4" id="KW-1185">Reference proteome</keyword>
<evidence type="ECO:0000259" key="2">
    <source>
        <dbReference type="Pfam" id="PF12802"/>
    </source>
</evidence>
<dbReference type="OrthoDB" id="4083144at2"/>
<dbReference type="InterPro" id="IPR043129">
    <property type="entry name" value="ATPase_NBD"/>
</dbReference>
<protein>
    <submittedName>
        <fullName evidence="3">ROK family transcriptional regulator</fullName>
    </submittedName>
</protein>
<proteinExistence type="inferred from homology"/>
<gene>
    <name evidence="3" type="ORF">EJ419_07785</name>
</gene>
<dbReference type="SUPFAM" id="SSF46785">
    <property type="entry name" value="Winged helix' DNA-binding domain"/>
    <property type="match status" value="1"/>
</dbReference>
<dbReference type="EMBL" id="RXLP01000027">
    <property type="protein sequence ID" value="TCD53539.1"/>
    <property type="molecule type" value="Genomic_DNA"/>
</dbReference>
<feature type="domain" description="HTH marR-type" evidence="2">
    <location>
        <begin position="6"/>
        <end position="60"/>
    </location>
</feature>
<dbReference type="Gene3D" id="1.10.10.10">
    <property type="entry name" value="Winged helix-like DNA-binding domain superfamily/Winged helix DNA-binding domain"/>
    <property type="match status" value="1"/>
</dbReference>
<dbReference type="Gene3D" id="3.30.420.40">
    <property type="match status" value="2"/>
</dbReference>
<dbReference type="Pfam" id="PF00480">
    <property type="entry name" value="ROK"/>
    <property type="match status" value="1"/>
</dbReference>
<dbReference type="SUPFAM" id="SSF53067">
    <property type="entry name" value="Actin-like ATPase domain"/>
    <property type="match status" value="1"/>
</dbReference>
<dbReference type="InterPro" id="IPR000600">
    <property type="entry name" value="ROK"/>
</dbReference>
<dbReference type="Pfam" id="PF12802">
    <property type="entry name" value="MarR_2"/>
    <property type="match status" value="1"/>
</dbReference>
<organism evidence="3 4">
    <name type="scientific">Alloscardovia theropitheci</name>
    <dbReference type="NCBI Taxonomy" id="2496842"/>
    <lineage>
        <taxon>Bacteria</taxon>
        <taxon>Bacillati</taxon>
        <taxon>Actinomycetota</taxon>
        <taxon>Actinomycetes</taxon>
        <taxon>Bifidobacteriales</taxon>
        <taxon>Bifidobacteriaceae</taxon>
        <taxon>Alloscardovia</taxon>
    </lineage>
</organism>
<dbReference type="Proteomes" id="UP000291289">
    <property type="component" value="Unassembled WGS sequence"/>
</dbReference>
<comment type="caution">
    <text evidence="3">The sequence shown here is derived from an EMBL/GenBank/DDBJ whole genome shotgun (WGS) entry which is preliminary data.</text>
</comment>
<dbReference type="PANTHER" id="PTHR18964">
    <property type="entry name" value="ROK (REPRESSOR, ORF, KINASE) FAMILY"/>
    <property type="match status" value="1"/>
</dbReference>
<dbReference type="InterPro" id="IPR000835">
    <property type="entry name" value="HTH_MarR-typ"/>
</dbReference>
<evidence type="ECO:0000313" key="3">
    <source>
        <dbReference type="EMBL" id="TCD53539.1"/>
    </source>
</evidence>
<accession>A0A4V2MTR9</accession>
<dbReference type="AlphaFoldDB" id="A0A4V2MTR9"/>
<dbReference type="RefSeq" id="WP_131285288.1">
    <property type="nucleotide sequence ID" value="NZ_RXLP01000027.1"/>
</dbReference>
<sequence>MSSSKLSNTEHNVLRAIITHEGISRSQLASLLHVSMPTVASALKHLHELRYISQTRGAQDSSGGRRPDSYSFAYSRCICIGVLVRSGTAYIIATNLRGDISSRTSVDLGSFNMPDFYDSLALAIESFIDDSHIDTRHLRGIGVTVSSHAALDETREMRLRTTIESRLSYRVRIMREPLALAAAETLYNKDIVDSVCLYLNPMMSSAFIRSGRYVKNSSFVEHSILHPEDSPLTKASRDMNDSSLYRCICGQIGCAQMYCSSQSLLNFPGINASSMQDFINHTRDGEYTYTRAFNTYMDNLALLIHNIRMIVQVPVILGGEVARYLDSSDIADLQTRVRTLTPHMFLPGSGQAGFGQSSFGGRPIVYKSMCSSDQAIIGAAYVLAQDYLDSLLD</sequence>
<dbReference type="PANTHER" id="PTHR18964:SF149">
    <property type="entry name" value="BIFUNCTIONAL UDP-N-ACETYLGLUCOSAMINE 2-EPIMERASE_N-ACETYLMANNOSAMINE KINASE"/>
    <property type="match status" value="1"/>
</dbReference>
<dbReference type="InterPro" id="IPR036388">
    <property type="entry name" value="WH-like_DNA-bd_sf"/>
</dbReference>
<evidence type="ECO:0000256" key="1">
    <source>
        <dbReference type="ARBA" id="ARBA00006479"/>
    </source>
</evidence>
<dbReference type="InterPro" id="IPR036390">
    <property type="entry name" value="WH_DNA-bd_sf"/>
</dbReference>
<evidence type="ECO:0000313" key="4">
    <source>
        <dbReference type="Proteomes" id="UP000291289"/>
    </source>
</evidence>